<dbReference type="EMBL" id="CP016239">
    <property type="protein sequence ID" value="ANQ05854.1"/>
    <property type="molecule type" value="Genomic_DNA"/>
</dbReference>
<evidence type="ECO:0000313" key="4">
    <source>
        <dbReference type="Proteomes" id="UP000092716"/>
    </source>
</evidence>
<dbReference type="Proteomes" id="UP000092716">
    <property type="component" value="Chromosome 1"/>
</dbReference>
<dbReference type="VEuPathDB" id="PlasmoDB:PCOAH_00001130"/>
<dbReference type="RefSeq" id="XP_019912549.1">
    <property type="nucleotide sequence ID" value="XM_020056930.1"/>
</dbReference>
<keyword evidence="2" id="KW-0472">Membrane</keyword>
<dbReference type="AlphaFoldDB" id="A0A1B1DSY7"/>
<sequence>MRIYDRIIQCTNGRYGNKTEETSSESEGSTDSSSIMNEKINPSNYVTYECQHILFFSSFQLSFTLMFSLYCKFYVLAIFNTGLFLTSIIHWRKPTLGLRRTIDMTMVVMNFLMHAIHSFSINSMCFFVCICGAIFMTGLYLTGKKFNYNPYSTLYHLLVHTTGTMSALSIYYISKNKLIDHS</sequence>
<dbReference type="GeneID" id="30906832"/>
<feature type="transmembrane region" description="Helical" evidence="2">
    <location>
        <begin position="73"/>
        <end position="91"/>
    </location>
</feature>
<dbReference type="KEGG" id="pcot:PCOAH_00001130"/>
<accession>A0A1B1DSY7</accession>
<dbReference type="OrthoDB" id="369406at2759"/>
<gene>
    <name evidence="3" type="ORF">PCOAH_00001130</name>
</gene>
<evidence type="ECO:0000256" key="1">
    <source>
        <dbReference type="SAM" id="MobiDB-lite"/>
    </source>
</evidence>
<proteinExistence type="predicted"/>
<feature type="region of interest" description="Disordered" evidence="1">
    <location>
        <begin position="15"/>
        <end position="36"/>
    </location>
</feature>
<name>A0A1B1DSY7_9APIC</name>
<keyword evidence="2" id="KW-0812">Transmembrane</keyword>
<keyword evidence="4" id="KW-1185">Reference proteome</keyword>
<feature type="compositionally biased region" description="Low complexity" evidence="1">
    <location>
        <begin position="25"/>
        <end position="34"/>
    </location>
</feature>
<evidence type="ECO:0000313" key="3">
    <source>
        <dbReference type="EMBL" id="ANQ05854.1"/>
    </source>
</evidence>
<feature type="transmembrane region" description="Helical" evidence="2">
    <location>
        <begin position="153"/>
        <end position="173"/>
    </location>
</feature>
<feature type="transmembrane region" description="Helical" evidence="2">
    <location>
        <begin position="111"/>
        <end position="141"/>
    </location>
</feature>
<keyword evidence="2" id="KW-1133">Transmembrane helix</keyword>
<reference evidence="4" key="1">
    <citation type="submission" date="2016-06" db="EMBL/GenBank/DDBJ databases">
        <title>First high quality genome sequence of Plasmodium coatneyi using continuous long reads from single molecule, real-time sequencing.</title>
        <authorList>
            <person name="Chien J.-T."/>
            <person name="Pakala S.B."/>
            <person name="Geraldo J.A."/>
            <person name="Lapp S.A."/>
            <person name="Barnwell J.W."/>
            <person name="Kissinger J.C."/>
            <person name="Galinski M.R."/>
            <person name="Humphrey J.C."/>
        </authorList>
    </citation>
    <scope>NUCLEOTIDE SEQUENCE [LARGE SCALE GENOMIC DNA]</scope>
    <source>
        <strain evidence="4">Hackeri</strain>
    </source>
</reference>
<organism evidence="3 4">
    <name type="scientific">Plasmodium coatneyi</name>
    <dbReference type="NCBI Taxonomy" id="208452"/>
    <lineage>
        <taxon>Eukaryota</taxon>
        <taxon>Sar</taxon>
        <taxon>Alveolata</taxon>
        <taxon>Apicomplexa</taxon>
        <taxon>Aconoidasida</taxon>
        <taxon>Haemosporida</taxon>
        <taxon>Plasmodiidae</taxon>
        <taxon>Plasmodium</taxon>
    </lineage>
</organism>
<evidence type="ECO:0000256" key="2">
    <source>
        <dbReference type="SAM" id="Phobius"/>
    </source>
</evidence>
<protein>
    <submittedName>
        <fullName evidence="3">Uncharacterized protein</fullName>
    </submittedName>
</protein>